<keyword evidence="6" id="KW-0975">Bacterial flagellum</keyword>
<accession>A0A918MUX7</accession>
<evidence type="ECO:0000313" key="9">
    <source>
        <dbReference type="EMBL" id="GGW73423.1"/>
    </source>
</evidence>
<gene>
    <name evidence="9" type="primary">flgK</name>
    <name evidence="9" type="ORF">GCM10007391_01330</name>
</gene>
<dbReference type="RefSeq" id="WP_229804957.1">
    <property type="nucleotide sequence ID" value="NZ_BMXP01000001.1"/>
</dbReference>
<evidence type="ECO:0000313" key="10">
    <source>
        <dbReference type="Proteomes" id="UP000631300"/>
    </source>
</evidence>
<keyword evidence="9" id="KW-0966">Cell projection</keyword>
<keyword evidence="9" id="KW-0969">Cilium</keyword>
<dbReference type="GO" id="GO:0009424">
    <property type="term" value="C:bacterial-type flagellum hook"/>
    <property type="evidence" value="ECO:0007669"/>
    <property type="project" value="InterPro"/>
</dbReference>
<comment type="caution">
    <text evidence="9">The sequence shown here is derived from an EMBL/GenBank/DDBJ whole genome shotgun (WGS) entry which is preliminary data.</text>
</comment>
<dbReference type="AlphaFoldDB" id="A0A918MUX7"/>
<evidence type="ECO:0000256" key="1">
    <source>
        <dbReference type="ARBA" id="ARBA00004365"/>
    </source>
</evidence>
<evidence type="ECO:0000256" key="4">
    <source>
        <dbReference type="ARBA" id="ARBA00016244"/>
    </source>
</evidence>
<evidence type="ECO:0000256" key="5">
    <source>
        <dbReference type="ARBA" id="ARBA00022525"/>
    </source>
</evidence>
<dbReference type="Proteomes" id="UP000631300">
    <property type="component" value="Unassembled WGS sequence"/>
</dbReference>
<dbReference type="SUPFAM" id="SSF64518">
    <property type="entry name" value="Phase 1 flagellin"/>
    <property type="match status" value="1"/>
</dbReference>
<evidence type="ECO:0000256" key="6">
    <source>
        <dbReference type="ARBA" id="ARBA00023143"/>
    </source>
</evidence>
<evidence type="ECO:0000256" key="3">
    <source>
        <dbReference type="ARBA" id="ARBA00009677"/>
    </source>
</evidence>
<dbReference type="InterPro" id="IPR010930">
    <property type="entry name" value="Flg_bb/hook_C_dom"/>
</dbReference>
<dbReference type="Pfam" id="PF22638">
    <property type="entry name" value="FlgK_D1"/>
    <property type="match status" value="1"/>
</dbReference>
<name>A0A918MUX7_9ALTE</name>
<evidence type="ECO:0000256" key="2">
    <source>
        <dbReference type="ARBA" id="ARBA00004613"/>
    </source>
</evidence>
<comment type="subcellular location">
    <subcellularLocation>
        <location evidence="1">Bacterial flagellum</location>
    </subcellularLocation>
    <subcellularLocation>
        <location evidence="2">Secreted</location>
    </subcellularLocation>
</comment>
<dbReference type="NCBIfam" id="TIGR02492">
    <property type="entry name" value="flgK_ends"/>
    <property type="match status" value="1"/>
</dbReference>
<reference evidence="9" key="2">
    <citation type="submission" date="2020-09" db="EMBL/GenBank/DDBJ databases">
        <authorList>
            <person name="Sun Q."/>
            <person name="Kim S."/>
        </authorList>
    </citation>
    <scope>NUCLEOTIDE SEQUENCE</scope>
    <source>
        <strain evidence="9">KCTC 22164</strain>
    </source>
</reference>
<dbReference type="GO" id="GO:0044780">
    <property type="term" value="P:bacterial-type flagellum assembly"/>
    <property type="evidence" value="ECO:0007669"/>
    <property type="project" value="InterPro"/>
</dbReference>
<dbReference type="EMBL" id="BMXP01000001">
    <property type="protein sequence ID" value="GGW73423.1"/>
    <property type="molecule type" value="Genomic_DNA"/>
</dbReference>
<organism evidence="9 10">
    <name type="scientific">Alteromonas halophila</name>
    <dbReference type="NCBI Taxonomy" id="516698"/>
    <lineage>
        <taxon>Bacteria</taxon>
        <taxon>Pseudomonadati</taxon>
        <taxon>Pseudomonadota</taxon>
        <taxon>Gammaproteobacteria</taxon>
        <taxon>Alteromonadales</taxon>
        <taxon>Alteromonadaceae</taxon>
        <taxon>Alteromonas/Salinimonas group</taxon>
        <taxon>Alteromonas</taxon>
    </lineage>
</organism>
<dbReference type="InterPro" id="IPR002371">
    <property type="entry name" value="FlgK"/>
</dbReference>
<dbReference type="GO" id="GO:0005198">
    <property type="term" value="F:structural molecule activity"/>
    <property type="evidence" value="ECO:0007669"/>
    <property type="project" value="InterPro"/>
</dbReference>
<dbReference type="PANTHER" id="PTHR30033">
    <property type="entry name" value="FLAGELLAR HOOK-ASSOCIATED PROTEIN 1"/>
    <property type="match status" value="1"/>
</dbReference>
<dbReference type="Pfam" id="PF06429">
    <property type="entry name" value="Flg_bbr_C"/>
    <property type="match status" value="1"/>
</dbReference>
<reference evidence="9" key="1">
    <citation type="journal article" date="2014" name="Int. J. Syst. Evol. Microbiol.">
        <title>Complete genome sequence of Corynebacterium casei LMG S-19264T (=DSM 44701T), isolated from a smear-ripened cheese.</title>
        <authorList>
            <consortium name="US DOE Joint Genome Institute (JGI-PGF)"/>
            <person name="Walter F."/>
            <person name="Albersmeier A."/>
            <person name="Kalinowski J."/>
            <person name="Ruckert C."/>
        </authorList>
    </citation>
    <scope>NUCLEOTIDE SEQUENCE</scope>
    <source>
        <strain evidence="9">KCTC 22164</strain>
    </source>
</reference>
<keyword evidence="10" id="KW-1185">Reference proteome</keyword>
<protein>
    <recommendedName>
        <fullName evidence="4">Flagellar hook-associated protein 1</fullName>
    </recommendedName>
</protein>
<comment type="similarity">
    <text evidence="3">Belongs to the flagella basal body rod proteins family.</text>
</comment>
<feature type="domain" description="Flagellar hook-associated protein FlgK helical" evidence="8">
    <location>
        <begin position="89"/>
        <end position="331"/>
    </location>
</feature>
<dbReference type="GO" id="GO:0005576">
    <property type="term" value="C:extracellular region"/>
    <property type="evidence" value="ECO:0007669"/>
    <property type="project" value="UniProtKB-SubCell"/>
</dbReference>
<evidence type="ECO:0000259" key="8">
    <source>
        <dbReference type="Pfam" id="PF22638"/>
    </source>
</evidence>
<dbReference type="InterPro" id="IPR053927">
    <property type="entry name" value="FlgK_helical"/>
</dbReference>
<dbReference type="PANTHER" id="PTHR30033:SF1">
    <property type="entry name" value="FLAGELLAR HOOK-ASSOCIATED PROTEIN 1"/>
    <property type="match status" value="1"/>
</dbReference>
<keyword evidence="5" id="KW-0964">Secreted</keyword>
<feature type="domain" description="Flagellar basal-body/hook protein C-terminal" evidence="7">
    <location>
        <begin position="671"/>
        <end position="709"/>
    </location>
</feature>
<keyword evidence="9" id="KW-0282">Flagellum</keyword>
<sequence>MSGINGADLFSIASSGVTASNKLLQTTSRNIANVNTEGYVRERTQMDNSNVYGVEIGATERLINVFAQNQLRRDTTAVAELEAFTGHTDRMDNMLANEANSLATGLSEYFASLQTAADDPTNLASREQVLSGAEAMLRRMDTLNNYMAEKEEQLNLEFASEVERANSLIKNIGQLNEAVQVAYGNLSRGDQPTALLNERDEAVKELASIMAIDVRESTTQKGAIAVNLKSGDSLVLENGSFNVVQVSSDADLSFKELQLANEVNPPTNQTTINLDESNLGGTLGGLFRFRDEVLGPAQRDVGQLGLAFADAMNTQNNLGMDLDGQLGGDLFTLPVVEGLPYDGTPGNLSVDGQVTAGKGNELTDADYRIEVTSVTGAGVPDEVTIQLLNGDGSVKKDASGADLEYTGIAINATGFTELPGGVEIDFTDASGYSVGNEFLLQPTKSAASDIELNTNRPEDLAFASPIRVQPGSGNLGDAAIANVRVTNTNVGANESAFDGAGGLNELPGAPSATVGAPVQIRFTAADSFDVLDGASPPNTITSVSGITDYDNLLAQAEASGAGPAWPGAFSALDDYPGYDVSLEGIPRAGDTFNISYNTNGFADNTNALAMAELQDANLVQTSSEPTNEPRSMHDAYASLVGRVGEDAATADTSLKAAQAMKVQSENWFDSVSGVNLDEEAANLIRFQQSYAASARILSTAQDLFNTILSAAR</sequence>
<proteinExistence type="inferred from homology"/>
<evidence type="ECO:0000259" key="7">
    <source>
        <dbReference type="Pfam" id="PF06429"/>
    </source>
</evidence>